<dbReference type="Proteomes" id="UP000799755">
    <property type="component" value="Unassembled WGS sequence"/>
</dbReference>
<reference evidence="1" key="1">
    <citation type="journal article" date="2020" name="Stud. Mycol.">
        <title>101 Dothideomycetes genomes: a test case for predicting lifestyles and emergence of pathogens.</title>
        <authorList>
            <person name="Haridas S."/>
            <person name="Albert R."/>
            <person name="Binder M."/>
            <person name="Bloem J."/>
            <person name="Labutti K."/>
            <person name="Salamov A."/>
            <person name="Andreopoulos B."/>
            <person name="Baker S."/>
            <person name="Barry K."/>
            <person name="Bills G."/>
            <person name="Bluhm B."/>
            <person name="Cannon C."/>
            <person name="Castanera R."/>
            <person name="Culley D."/>
            <person name="Daum C."/>
            <person name="Ezra D."/>
            <person name="Gonzalez J."/>
            <person name="Henrissat B."/>
            <person name="Kuo A."/>
            <person name="Liang C."/>
            <person name="Lipzen A."/>
            <person name="Lutzoni F."/>
            <person name="Magnuson J."/>
            <person name="Mondo S."/>
            <person name="Nolan M."/>
            <person name="Ohm R."/>
            <person name="Pangilinan J."/>
            <person name="Park H.-J."/>
            <person name="Ramirez L."/>
            <person name="Alfaro M."/>
            <person name="Sun H."/>
            <person name="Tritt A."/>
            <person name="Yoshinaga Y."/>
            <person name="Zwiers L.-H."/>
            <person name="Turgeon B."/>
            <person name="Goodwin S."/>
            <person name="Spatafora J."/>
            <person name="Crous P."/>
            <person name="Grigoriev I."/>
        </authorList>
    </citation>
    <scope>NUCLEOTIDE SEQUENCE</scope>
    <source>
        <strain evidence="1">ATCC 200398</strain>
    </source>
</reference>
<comment type="caution">
    <text evidence="1">The sequence shown here is derived from an EMBL/GenBank/DDBJ whole genome shotgun (WGS) entry which is preliminary data.</text>
</comment>
<protein>
    <submittedName>
        <fullName evidence="1">Aldo/keto reductase</fullName>
    </submittedName>
</protein>
<gene>
    <name evidence="1" type="ORF">BDR25DRAFT_387070</name>
</gene>
<evidence type="ECO:0000313" key="1">
    <source>
        <dbReference type="EMBL" id="KAF2462575.1"/>
    </source>
</evidence>
<organism evidence="1 2">
    <name type="scientific">Lindgomyces ingoldianus</name>
    <dbReference type="NCBI Taxonomy" id="673940"/>
    <lineage>
        <taxon>Eukaryota</taxon>
        <taxon>Fungi</taxon>
        <taxon>Dikarya</taxon>
        <taxon>Ascomycota</taxon>
        <taxon>Pezizomycotina</taxon>
        <taxon>Dothideomycetes</taxon>
        <taxon>Pleosporomycetidae</taxon>
        <taxon>Pleosporales</taxon>
        <taxon>Lindgomycetaceae</taxon>
        <taxon>Lindgomyces</taxon>
    </lineage>
</organism>
<proteinExistence type="predicted"/>
<evidence type="ECO:0000313" key="2">
    <source>
        <dbReference type="Proteomes" id="UP000799755"/>
    </source>
</evidence>
<dbReference type="EMBL" id="MU003577">
    <property type="protein sequence ID" value="KAF2462575.1"/>
    <property type="molecule type" value="Genomic_DNA"/>
</dbReference>
<keyword evidence="2" id="KW-1185">Reference proteome</keyword>
<name>A0ACB6Q8T8_9PLEO</name>
<sequence length="365" mass="41257">MAQKSIQEHIKEVFGTEAKESSEPKMSYNRLGKSGLKVSKVILGAMGYGDPKFETWIMDEEKSLPLLEHAYKRGINTWDTADFYSMGRSEEIIGKAIKKYNIPRENLVILTKCYFGLDAKVMEAGHINVPMAMTNDGYMVNRVGLSRKHILDAVDASFARLGTYIDVYQIHRLDRDVPPEEIMKALNDVVESGKVRYLGASSMAAWEFQMLNNIAENKGWHKFISMQNYYNLISREEEREMHPYCEHAGIGLIPWSPLARGILTRPWKAEADSIRAQSDRFAALLSSEDDKVVVNRLEEVAKKLGVSMAVVAISWSLRKGVNPILGLQSIARIDEAVDMVNFKLSDEDMKALEEVYKAKPPAPVY</sequence>
<accession>A0ACB6Q8T8</accession>